<evidence type="ECO:0000256" key="1">
    <source>
        <dbReference type="SAM" id="MobiDB-lite"/>
    </source>
</evidence>
<keyword evidence="2" id="KW-0732">Signal</keyword>
<evidence type="ECO:0000313" key="3">
    <source>
        <dbReference type="EMBL" id="SFS20122.1"/>
    </source>
</evidence>
<reference evidence="3 4" key="1">
    <citation type="submission" date="2016-10" db="EMBL/GenBank/DDBJ databases">
        <authorList>
            <person name="de Groot N.N."/>
        </authorList>
    </citation>
    <scope>NUCLEOTIDE SEQUENCE [LARGE SCALE GENOMIC DNA]</scope>
    <source>
        <strain evidence="3 4">DSM 29433</strain>
    </source>
</reference>
<feature type="region of interest" description="Disordered" evidence="1">
    <location>
        <begin position="53"/>
        <end position="89"/>
    </location>
</feature>
<organism evidence="3 4">
    <name type="scientific">Yoonia litorea</name>
    <dbReference type="NCBI Taxonomy" id="1123755"/>
    <lineage>
        <taxon>Bacteria</taxon>
        <taxon>Pseudomonadati</taxon>
        <taxon>Pseudomonadota</taxon>
        <taxon>Alphaproteobacteria</taxon>
        <taxon>Rhodobacterales</taxon>
        <taxon>Paracoccaceae</taxon>
        <taxon>Yoonia</taxon>
    </lineage>
</organism>
<dbReference type="Proteomes" id="UP000198926">
    <property type="component" value="Unassembled WGS sequence"/>
</dbReference>
<keyword evidence="4" id="KW-1185">Reference proteome</keyword>
<dbReference type="OrthoDB" id="7876829at2"/>
<evidence type="ECO:0000256" key="2">
    <source>
        <dbReference type="SAM" id="SignalP"/>
    </source>
</evidence>
<name>A0A1I6MWP4_9RHOB</name>
<feature type="signal peptide" evidence="2">
    <location>
        <begin position="1"/>
        <end position="24"/>
    </location>
</feature>
<accession>A0A1I6MWP4</accession>
<protein>
    <recommendedName>
        <fullName evidence="5">Domain of unknwon function</fullName>
    </recommendedName>
</protein>
<dbReference type="RefSeq" id="WP_090208911.1">
    <property type="nucleotide sequence ID" value="NZ_FOZM01000002.1"/>
</dbReference>
<evidence type="ECO:0000313" key="4">
    <source>
        <dbReference type="Proteomes" id="UP000198926"/>
    </source>
</evidence>
<evidence type="ECO:0008006" key="5">
    <source>
        <dbReference type="Google" id="ProtNLM"/>
    </source>
</evidence>
<feature type="chain" id="PRO_5011791320" description="Domain of unknwon function" evidence="2">
    <location>
        <begin position="25"/>
        <end position="160"/>
    </location>
</feature>
<sequence length="160" mass="18354">MWNKITAAITAMSFSLATVVPASAEGFDREDIGKLLLGLAAIAAVNAAIENNQRREDRTQADERTSRSANSGRHDWADLNRPRPRGERHADVLPSQCLRTVETRFGNLRLFGQRCLERNYRFAERLPQRCEVRVYSDHGPRSGYDPFCLREHGYRTNRRH</sequence>
<proteinExistence type="predicted"/>
<dbReference type="AlphaFoldDB" id="A0A1I6MWP4"/>
<gene>
    <name evidence="3" type="ORF">SAMN05444714_2485</name>
</gene>
<dbReference type="EMBL" id="FOZM01000002">
    <property type="protein sequence ID" value="SFS20122.1"/>
    <property type="molecule type" value="Genomic_DNA"/>
</dbReference>
<dbReference type="STRING" id="1123755.SAMN05444714_2485"/>